<dbReference type="InterPro" id="IPR036291">
    <property type="entry name" value="NAD(P)-bd_dom_sf"/>
</dbReference>
<dbReference type="RefSeq" id="WP_116392905.1">
    <property type="nucleotide sequence ID" value="NZ_QUQO01000001.1"/>
</dbReference>
<keyword evidence="7" id="KW-0520">NAD</keyword>
<evidence type="ECO:0000256" key="7">
    <source>
        <dbReference type="ARBA" id="ARBA00023027"/>
    </source>
</evidence>
<dbReference type="OrthoDB" id="9771883at2"/>
<dbReference type="GO" id="GO:0016853">
    <property type="term" value="F:isomerase activity"/>
    <property type="evidence" value="ECO:0007669"/>
    <property type="project" value="UniProtKB-KW"/>
</dbReference>
<evidence type="ECO:0000256" key="9">
    <source>
        <dbReference type="ARBA" id="ARBA00023140"/>
    </source>
</evidence>
<keyword evidence="18" id="KW-1185">Reference proteome</keyword>
<dbReference type="InterPro" id="IPR008927">
    <property type="entry name" value="6-PGluconate_DH-like_C_sf"/>
</dbReference>
<dbReference type="SUPFAM" id="SSF52096">
    <property type="entry name" value="ClpP/crotonase"/>
    <property type="match status" value="1"/>
</dbReference>
<dbReference type="AlphaFoldDB" id="A0A371RM76"/>
<evidence type="ECO:0000256" key="5">
    <source>
        <dbReference type="ARBA" id="ARBA00022963"/>
    </source>
</evidence>
<dbReference type="InterPro" id="IPR029045">
    <property type="entry name" value="ClpP/crotonase-like_dom_sf"/>
</dbReference>
<keyword evidence="5" id="KW-0442">Lipid degradation</keyword>
<keyword evidence="9" id="KW-0576">Peroxisome</keyword>
<evidence type="ECO:0000256" key="14">
    <source>
        <dbReference type="RuleBase" id="RU003707"/>
    </source>
</evidence>
<feature type="domain" description="3-hydroxyacyl-CoA dehydrogenase C-terminal" evidence="15">
    <location>
        <begin position="605"/>
        <end position="688"/>
    </location>
</feature>
<evidence type="ECO:0000313" key="18">
    <source>
        <dbReference type="Proteomes" id="UP000264589"/>
    </source>
</evidence>
<feature type="domain" description="3-hydroxyacyl-CoA dehydrogenase NAD binding" evidence="16">
    <location>
        <begin position="296"/>
        <end position="473"/>
    </location>
</feature>
<dbReference type="PANTHER" id="PTHR23309">
    <property type="entry name" value="3-HYDROXYACYL-COA DEHYROGENASE"/>
    <property type="match status" value="1"/>
</dbReference>
<name>A0A371RM76_9PROT</name>
<dbReference type="GO" id="GO:0006635">
    <property type="term" value="P:fatty acid beta-oxidation"/>
    <property type="evidence" value="ECO:0007669"/>
    <property type="project" value="UniProtKB-UniPathway"/>
</dbReference>
<evidence type="ECO:0000259" key="15">
    <source>
        <dbReference type="Pfam" id="PF00725"/>
    </source>
</evidence>
<dbReference type="SUPFAM" id="SSF48179">
    <property type="entry name" value="6-phosphogluconate dehydrogenase C-terminal domain-like"/>
    <property type="match status" value="2"/>
</dbReference>
<evidence type="ECO:0000256" key="4">
    <source>
        <dbReference type="ARBA" id="ARBA00022832"/>
    </source>
</evidence>
<evidence type="ECO:0000256" key="8">
    <source>
        <dbReference type="ARBA" id="ARBA00023098"/>
    </source>
</evidence>
<evidence type="ECO:0000256" key="6">
    <source>
        <dbReference type="ARBA" id="ARBA00023002"/>
    </source>
</evidence>
<sequence>MPSVTRTTEGKIAVLTMNAPPVNALGTDLRAGIGEEFALALNDPEISAIVLTGSDRAFSAGADVREFGTDKAVAEPRLKTLESMIEGANKPVVAAISGVALGGGLELALSCHARVAAPTARLGLPEVNLGLLPGAGGTVRLPRLVGAIRAAEIIIAGKPLPAAAAHEAGIADEIAEDPVAAAVTLATELAIKGKPTPVIEREDKIADFDTDAFEAARPGLLKKSRGALAPARIADCVFAACTRPPQEALAFEEEAFKELVTGSQHRALKHVFFAERQARKVPGVPDPKEAAEIASVGIIGSGLMGGGIAMVFANAGIPVTIIDVAEDSLAKGRRMIETNYQRSVDRGSIPQEKMDRSLYLITGTTDYEGLGETDLVIEAVFENMELKQDIFGRLDQVTRPEAILASNTSSLDIDQIASATSRPEKVIGAHFFSPANVMKLLEVVKGTKTSPETIGAIFAIAQRIAKVPVLAGNCDGFIGNRMLQYYTAEAEYLLEEGATPEQVDRVAEGFGMAMGPLAMRDLSGMDTSIRIREIRRKTMPADERMAEVVERLVEAGRIGQKSGKGYYRYEGRKRIPDPETTRIIEELSASLGIERREIPDEEVRDRLFMPLVNEGAKELEEGIALRAGDIDTVWVNGYGFPAHRGGPMFWGQEVGLDRVAATAERLAEKNGQRWAPSQLMVRLATEGKSWDQA</sequence>
<dbReference type="Gene3D" id="3.90.226.10">
    <property type="entry name" value="2-enoyl-CoA Hydratase, Chain A, domain 1"/>
    <property type="match status" value="1"/>
</dbReference>
<organism evidence="17 18">
    <name type="scientific">Parvularcula marina</name>
    <dbReference type="NCBI Taxonomy" id="2292771"/>
    <lineage>
        <taxon>Bacteria</taxon>
        <taxon>Pseudomonadati</taxon>
        <taxon>Pseudomonadota</taxon>
        <taxon>Alphaproteobacteria</taxon>
        <taxon>Parvularculales</taxon>
        <taxon>Parvularculaceae</taxon>
        <taxon>Parvularcula</taxon>
    </lineage>
</organism>
<dbReference type="SUPFAM" id="SSF51735">
    <property type="entry name" value="NAD(P)-binding Rossmann-fold domains"/>
    <property type="match status" value="1"/>
</dbReference>
<evidence type="ECO:0000256" key="1">
    <source>
        <dbReference type="ARBA" id="ARBA00004275"/>
    </source>
</evidence>
<dbReference type="GO" id="GO:0003857">
    <property type="term" value="F:(3S)-3-hydroxyacyl-CoA dehydrogenase (NAD+) activity"/>
    <property type="evidence" value="ECO:0007669"/>
    <property type="project" value="UniProtKB-EC"/>
</dbReference>
<comment type="similarity">
    <text evidence="3">In the N-terminal section; belongs to the enoyl-CoA hydratase/isomerase family.</text>
</comment>
<dbReference type="GO" id="GO:0070403">
    <property type="term" value="F:NAD+ binding"/>
    <property type="evidence" value="ECO:0007669"/>
    <property type="project" value="InterPro"/>
</dbReference>
<dbReference type="UniPathway" id="UPA00659"/>
<proteinExistence type="inferred from homology"/>
<dbReference type="InParanoid" id="A0A371RM76"/>
<dbReference type="GO" id="GO:0004300">
    <property type="term" value="F:enoyl-CoA hydratase activity"/>
    <property type="evidence" value="ECO:0007669"/>
    <property type="project" value="UniProtKB-ARBA"/>
</dbReference>
<dbReference type="FunFam" id="1.10.1040.50:FF:000006">
    <property type="entry name" value="Peroxisomal bifunctional enzyme"/>
    <property type="match status" value="1"/>
</dbReference>
<keyword evidence="4" id="KW-0276">Fatty acid metabolism</keyword>
<evidence type="ECO:0000256" key="3">
    <source>
        <dbReference type="ARBA" id="ARBA00008750"/>
    </source>
</evidence>
<dbReference type="Pfam" id="PF02737">
    <property type="entry name" value="3HCDH_N"/>
    <property type="match status" value="1"/>
</dbReference>
<dbReference type="InterPro" id="IPR018376">
    <property type="entry name" value="Enoyl-CoA_hyd/isom_CS"/>
</dbReference>
<evidence type="ECO:0000313" key="17">
    <source>
        <dbReference type="EMBL" id="RFB06486.1"/>
    </source>
</evidence>
<dbReference type="Pfam" id="PF00725">
    <property type="entry name" value="3HCDH"/>
    <property type="match status" value="2"/>
</dbReference>
<dbReference type="Pfam" id="PF00378">
    <property type="entry name" value="ECH_1"/>
    <property type="match status" value="1"/>
</dbReference>
<comment type="caution">
    <text evidence="17">The sequence shown here is derived from an EMBL/GenBank/DDBJ whole genome shotgun (WGS) entry which is preliminary data.</text>
</comment>
<evidence type="ECO:0000259" key="16">
    <source>
        <dbReference type="Pfam" id="PF02737"/>
    </source>
</evidence>
<evidence type="ECO:0000256" key="10">
    <source>
        <dbReference type="ARBA" id="ARBA00023235"/>
    </source>
</evidence>
<dbReference type="InterPro" id="IPR001753">
    <property type="entry name" value="Enoyl-CoA_hydra/iso"/>
</dbReference>
<dbReference type="InterPro" id="IPR006176">
    <property type="entry name" value="3-OHacyl-CoA_DH_NAD-bd"/>
</dbReference>
<evidence type="ECO:0000256" key="2">
    <source>
        <dbReference type="ARBA" id="ARBA00005005"/>
    </source>
</evidence>
<keyword evidence="11" id="KW-0456">Lyase</keyword>
<comment type="catalytic activity">
    <reaction evidence="13">
        <text>a (3S)-3-hydroxyacyl-CoA + NAD(+) = a 3-oxoacyl-CoA + NADH + H(+)</text>
        <dbReference type="Rhea" id="RHEA:22432"/>
        <dbReference type="ChEBI" id="CHEBI:15378"/>
        <dbReference type="ChEBI" id="CHEBI:57318"/>
        <dbReference type="ChEBI" id="CHEBI:57540"/>
        <dbReference type="ChEBI" id="CHEBI:57945"/>
        <dbReference type="ChEBI" id="CHEBI:90726"/>
        <dbReference type="EC" id="1.1.1.35"/>
    </reaction>
</comment>
<gene>
    <name evidence="17" type="ORF">DX908_13935</name>
</gene>
<keyword evidence="8" id="KW-0443">Lipid metabolism</keyword>
<accession>A0A371RM76</accession>
<evidence type="ECO:0000256" key="11">
    <source>
        <dbReference type="ARBA" id="ARBA00023239"/>
    </source>
</evidence>
<dbReference type="Gene3D" id="1.10.1040.50">
    <property type="match status" value="1"/>
</dbReference>
<dbReference type="Proteomes" id="UP000264589">
    <property type="component" value="Unassembled WGS sequence"/>
</dbReference>
<keyword evidence="6" id="KW-0560">Oxidoreductase</keyword>
<evidence type="ECO:0000256" key="12">
    <source>
        <dbReference type="ARBA" id="ARBA00023268"/>
    </source>
</evidence>
<dbReference type="FunFam" id="3.40.50.720:FF:000009">
    <property type="entry name" value="Fatty oxidation complex, alpha subunit"/>
    <property type="match status" value="1"/>
</dbReference>
<comment type="similarity">
    <text evidence="14">Belongs to the enoyl-CoA hydratase/isomerase family.</text>
</comment>
<dbReference type="PROSITE" id="PS00166">
    <property type="entry name" value="ENOYL_COA_HYDRATASE"/>
    <property type="match status" value="1"/>
</dbReference>
<dbReference type="CDD" id="cd06558">
    <property type="entry name" value="crotonase-like"/>
    <property type="match status" value="1"/>
</dbReference>
<keyword evidence="10" id="KW-0413">Isomerase</keyword>
<feature type="domain" description="3-hydroxyacyl-CoA dehydrogenase C-terminal" evidence="15">
    <location>
        <begin position="476"/>
        <end position="569"/>
    </location>
</feature>
<keyword evidence="12" id="KW-0511">Multifunctional enzyme</keyword>
<dbReference type="Gene3D" id="3.40.50.720">
    <property type="entry name" value="NAD(P)-binding Rossmann-like Domain"/>
    <property type="match status" value="1"/>
</dbReference>
<dbReference type="InterPro" id="IPR006108">
    <property type="entry name" value="3HC_DH_C"/>
</dbReference>
<comment type="subcellular location">
    <subcellularLocation>
        <location evidence="1">Peroxisome</location>
    </subcellularLocation>
</comment>
<comment type="pathway">
    <text evidence="2">Lipid metabolism; fatty acid beta-oxidation.</text>
</comment>
<dbReference type="EMBL" id="QUQO01000001">
    <property type="protein sequence ID" value="RFB06486.1"/>
    <property type="molecule type" value="Genomic_DNA"/>
</dbReference>
<evidence type="ECO:0000256" key="13">
    <source>
        <dbReference type="ARBA" id="ARBA00049556"/>
    </source>
</evidence>
<protein>
    <submittedName>
        <fullName evidence="17">3-hydroxyacyl-CoA dehydrogenase</fullName>
    </submittedName>
</protein>
<reference evidence="17 18" key="1">
    <citation type="submission" date="2018-08" db="EMBL/GenBank/DDBJ databases">
        <title>Parvularcula sp. SM1705, isolated from surface water of the South Sea China.</title>
        <authorList>
            <person name="Sun L."/>
        </authorList>
    </citation>
    <scope>NUCLEOTIDE SEQUENCE [LARGE SCALE GENOMIC DNA]</scope>
    <source>
        <strain evidence="17 18">SM1705</strain>
    </source>
</reference>